<name>A0A9W4XMZ4_9PLEO</name>
<dbReference type="OrthoDB" id="443402at2759"/>
<evidence type="ECO:0000256" key="1">
    <source>
        <dbReference type="ARBA" id="ARBA00022737"/>
    </source>
</evidence>
<protein>
    <recommendedName>
        <fullName evidence="3">Nephrocystin 3-like N-terminal domain-containing protein</fullName>
    </recommendedName>
</protein>
<dbReference type="Pfam" id="PF24883">
    <property type="entry name" value="NPHP3_N"/>
    <property type="match status" value="1"/>
</dbReference>
<dbReference type="Proteomes" id="UP001152607">
    <property type="component" value="Unassembled WGS sequence"/>
</dbReference>
<keyword evidence="5" id="KW-1185">Reference proteome</keyword>
<comment type="caution">
    <text evidence="4">The sequence shown here is derived from an EMBL/GenBank/DDBJ whole genome shotgun (WGS) entry which is preliminary data.</text>
</comment>
<feature type="region of interest" description="Disordered" evidence="2">
    <location>
        <begin position="130"/>
        <end position="151"/>
    </location>
</feature>
<feature type="compositionally biased region" description="Pro residues" evidence="2">
    <location>
        <begin position="134"/>
        <end position="144"/>
    </location>
</feature>
<dbReference type="Gene3D" id="3.40.50.300">
    <property type="entry name" value="P-loop containing nucleotide triphosphate hydrolases"/>
    <property type="match status" value="1"/>
</dbReference>
<sequence length="1059" mass="119694">MSGLEVLVAYGVACDVIQLLSFAQAGVAIAKRINDTKSVERNLQICLHYMNGGLNRLEKSLKSVKPLERTEPELMGIAKQSYATTHELRALLLDNSNPISRKTAEGMAEKIHGLQEDFRYRLLERSWSCETCPPDEPQPAPPSNPENTDDRVNLSRSLEYSGLYGWLNVGEPHRKTFSSVFDTSGLENDPVTTKRTSPDQVAWMRQGASNVKMSWDDFTAWLRDSKQQPYLISGGAQSGKSVMIKFLANHPLTQCFLEEFHGTTLIITAYAARKVVTKRLPEQILLSLVHELVQKVPGISAQILETFPATQEKTGFEDWSFNELCDIVRYVLSTRKEHICVFIDGMDERASESDQEGILHLWDEISSLPEVHLCITFRSHSVFLGHFPQAPHLEMQCMLRYDIDQYMRSISGDHDSEGYQTTNTDLDEIVAQVNKTTLSTENTTTDSDEPAEVNMCRLLRPNFRKALFSQMLHCSMEDRRSASTDANYLSFFIPLIMAILGINLGYWQGHIANFVLVLDSELTLRVLTQDTSSWADTMRIKEQQMTELLLVQCAGLVGISQNGFVKNSTVVNATYQNIDDQDRTRLEENFSDVHTEDFTINAMLACLACAKIDMVAPKLLGQRDSSTYKFPDSPDTLISGSTSVLDRAHTIMLRGKPLSSQDADTFLSFSQQLYEIHHWPFEIIRCRKPDFLGAALWSGFFQWARAKFDKLLSEAPHGMMVSETYKFYILDLAANHICGEMMESYKSKQCVLDFESLIGHLSFRPAEHSYVTFSQQLGRRTNDPYQRFFLASSPIVLVLSRIIYITEQDRYDYSDNPSLHPTASRMARPGFTMLNSILNAGYTGADTTLLVLRTSGVKGSCDPLKQTYYYCSSKSNEDLEEGTLFIKANTSAILEIFFEIVVATGSPNPEVHSSLRAALEKARMFTKPFMKVVAFTPRSTPSPRKALVRCLYHSSRATKARFRQARDNFTRTIELLVPIDSDEISLDTSDFILHDPEEEELGFRGVSLAHIRPKLQDISSRARSTTLYTLEQEWVKEGLLVPAEKVDENFPPKPFTPVT</sequence>
<dbReference type="PANTHER" id="PTHR10039:SF5">
    <property type="entry name" value="NACHT DOMAIN-CONTAINING PROTEIN"/>
    <property type="match status" value="1"/>
</dbReference>
<dbReference type="InterPro" id="IPR027417">
    <property type="entry name" value="P-loop_NTPase"/>
</dbReference>
<evidence type="ECO:0000313" key="5">
    <source>
        <dbReference type="Proteomes" id="UP001152607"/>
    </source>
</evidence>
<dbReference type="AlphaFoldDB" id="A0A9W4XMZ4"/>
<evidence type="ECO:0000259" key="3">
    <source>
        <dbReference type="Pfam" id="PF24883"/>
    </source>
</evidence>
<organism evidence="4 5">
    <name type="scientific">Periconia digitata</name>
    <dbReference type="NCBI Taxonomy" id="1303443"/>
    <lineage>
        <taxon>Eukaryota</taxon>
        <taxon>Fungi</taxon>
        <taxon>Dikarya</taxon>
        <taxon>Ascomycota</taxon>
        <taxon>Pezizomycotina</taxon>
        <taxon>Dothideomycetes</taxon>
        <taxon>Pleosporomycetidae</taxon>
        <taxon>Pleosporales</taxon>
        <taxon>Massarineae</taxon>
        <taxon>Periconiaceae</taxon>
        <taxon>Periconia</taxon>
    </lineage>
</organism>
<feature type="domain" description="Nephrocystin 3-like N-terminal" evidence="3">
    <location>
        <begin position="216"/>
        <end position="376"/>
    </location>
</feature>
<evidence type="ECO:0000256" key="2">
    <source>
        <dbReference type="SAM" id="MobiDB-lite"/>
    </source>
</evidence>
<dbReference type="EMBL" id="CAOQHR010000007">
    <property type="protein sequence ID" value="CAI6337533.1"/>
    <property type="molecule type" value="Genomic_DNA"/>
</dbReference>
<dbReference type="InterPro" id="IPR056884">
    <property type="entry name" value="NPHP3-like_N"/>
</dbReference>
<keyword evidence="1" id="KW-0677">Repeat</keyword>
<accession>A0A9W4XMZ4</accession>
<gene>
    <name evidence="4" type="ORF">PDIGIT_LOCUS10646</name>
</gene>
<dbReference type="PANTHER" id="PTHR10039">
    <property type="entry name" value="AMELOGENIN"/>
    <property type="match status" value="1"/>
</dbReference>
<evidence type="ECO:0000313" key="4">
    <source>
        <dbReference type="EMBL" id="CAI6337533.1"/>
    </source>
</evidence>
<proteinExistence type="predicted"/>
<reference evidence="4" key="1">
    <citation type="submission" date="2023-01" db="EMBL/GenBank/DDBJ databases">
        <authorList>
            <person name="Van Ghelder C."/>
            <person name="Rancurel C."/>
        </authorList>
    </citation>
    <scope>NUCLEOTIDE SEQUENCE</scope>
    <source>
        <strain evidence="4">CNCM I-4278</strain>
    </source>
</reference>